<feature type="domain" description="Dynamin N-terminal" evidence="7">
    <location>
        <begin position="50"/>
        <end position="204"/>
    </location>
</feature>
<dbReference type="GO" id="GO:0005525">
    <property type="term" value="F:GTP binding"/>
    <property type="evidence" value="ECO:0007669"/>
    <property type="project" value="UniProtKB-KW"/>
</dbReference>
<dbReference type="RefSeq" id="WP_093044770.1">
    <property type="nucleotide sequence ID" value="NZ_FNQR01000006.1"/>
</dbReference>
<name>A0A1H4CWA6_9BACI</name>
<gene>
    <name evidence="8" type="ORF">SAMN05421743_106222</name>
</gene>
<keyword evidence="6" id="KW-0175">Coiled coil</keyword>
<dbReference type="SUPFAM" id="SSF52540">
    <property type="entry name" value="P-loop containing nucleoside triphosphate hydrolases"/>
    <property type="match status" value="2"/>
</dbReference>
<keyword evidence="4" id="KW-0342">GTP-binding</keyword>
<dbReference type="Pfam" id="PF00350">
    <property type="entry name" value="Dynamin_N"/>
    <property type="match status" value="2"/>
</dbReference>
<evidence type="ECO:0000256" key="4">
    <source>
        <dbReference type="ARBA" id="ARBA00023134"/>
    </source>
</evidence>
<keyword evidence="2" id="KW-0547">Nucleotide-binding</keyword>
<dbReference type="InterPro" id="IPR027094">
    <property type="entry name" value="Mitofusin_fam"/>
</dbReference>
<evidence type="ECO:0000256" key="3">
    <source>
        <dbReference type="ARBA" id="ARBA00022801"/>
    </source>
</evidence>
<dbReference type="PANTHER" id="PTHR10465">
    <property type="entry name" value="TRANSMEMBRANE GTPASE FZO1"/>
    <property type="match status" value="1"/>
</dbReference>
<dbReference type="GO" id="GO:0003924">
    <property type="term" value="F:GTPase activity"/>
    <property type="evidence" value="ECO:0007669"/>
    <property type="project" value="InterPro"/>
</dbReference>
<evidence type="ECO:0000256" key="1">
    <source>
        <dbReference type="ARBA" id="ARBA00004370"/>
    </source>
</evidence>
<feature type="coiled-coil region" evidence="6">
    <location>
        <begin position="289"/>
        <end position="336"/>
    </location>
</feature>
<dbReference type="InterPro" id="IPR045063">
    <property type="entry name" value="Dynamin_N"/>
</dbReference>
<evidence type="ECO:0000259" key="7">
    <source>
        <dbReference type="Pfam" id="PF00350"/>
    </source>
</evidence>
<evidence type="ECO:0000256" key="6">
    <source>
        <dbReference type="SAM" id="Coils"/>
    </source>
</evidence>
<feature type="coiled-coil region" evidence="6">
    <location>
        <begin position="501"/>
        <end position="535"/>
    </location>
</feature>
<dbReference type="OrthoDB" id="5477114at2"/>
<proteinExistence type="predicted"/>
<accession>A0A1H4CWA6</accession>
<evidence type="ECO:0000313" key="9">
    <source>
        <dbReference type="Proteomes" id="UP000198584"/>
    </source>
</evidence>
<dbReference type="AlphaFoldDB" id="A0A1H4CWA6"/>
<keyword evidence="3" id="KW-0378">Hydrolase</keyword>
<comment type="subcellular location">
    <subcellularLocation>
        <location evidence="1">Membrane</location>
    </subcellularLocation>
</comment>
<dbReference type="PANTHER" id="PTHR10465:SF0">
    <property type="entry name" value="SARCALUMENIN"/>
    <property type="match status" value="1"/>
</dbReference>
<organism evidence="8 9">
    <name type="scientific">Thalassobacillus cyri</name>
    <dbReference type="NCBI Taxonomy" id="571932"/>
    <lineage>
        <taxon>Bacteria</taxon>
        <taxon>Bacillati</taxon>
        <taxon>Bacillota</taxon>
        <taxon>Bacilli</taxon>
        <taxon>Bacillales</taxon>
        <taxon>Bacillaceae</taxon>
        <taxon>Thalassobacillus</taxon>
    </lineage>
</organism>
<feature type="domain" description="Dynamin N-terminal" evidence="7">
    <location>
        <begin position="634"/>
        <end position="855"/>
    </location>
</feature>
<sequence>MNVTTKDSQLTKEALRLSGLYHELNRQDKDKHAEKVLDLIGKWEKKQLMIGFAGHFSAGKSTMINTLLEDDILPSSPIPTSANVVKLHSGDDYTRVFYRKERPVHYPGKPEMETIQALCKDGDEIVSLNISQRDTNLPEHVTLIDTPGVDSTNDADRVITESSLHLMDYMYYVMDYNHVQSEVNLSFLQEMQKNRLPFSIIINQVDKHQEEELSFQDFKDSVSQALEDWNLSPEKIFYTSLMKPDLSINELPQLKTHLQGIYQLEDGERAESIFRNASLIIEESVDQLAEENDDEKAELFERIEELKAAMDAQENSQDLEAELKELTTREEEAESFYQERVLSLFKNAYLMPTTLREDAERYLEAMQPGFKVGLMFTKKKTEEERDQRKQAFYNHLMKVVEKNLKWPLRDRLLEVVEAYPVAYSQVTDKIQKMDVHYPEQRLEELIEPGAKVTGQYILVYTDKVADDVKRVYKSYVKELWETIKKGLNEDTRTKMASFEDERQLLDQIQQYRDAVEDLEREIENYRTQLWTAFQNDSLDGELLQRIEGRLKERETNIEVQETFLTSHQQKEVPEQVEIVQPTTDEIKPVNIDKDATLKTIAQVVETIEDTPGFQELAAQLTDKRKRLRDQEFTVALFGAFSAGKSSFANALMKEKLLPVSPNPTTATINKIAPPNEQHPHGSILVKMKTESQMIEDLQAFASILGIEENKLPALVNKFAALEEKDFQPLEHKQRSFVYAVLEGYAAAENKIGKQLTIGLEEFPGYVADEKKSCFVEWMQVHYDCPLTRKGITLVDTPGADSVNARHTDVAFEYIRNADAILFITYYNHPFSKADESFLTQLGRVKDAFSMDKMFFLINAADLAHSEEELDSVLTYMEEQLLQFQIRKAQLFPVSSLFALRENEEKDALVKKAREGFSDFEKRFYTFIDRDLPEVLIRSIEHDFSRAKSRMETIISDASLDQSARKQKIEVNNQDKTEMLEVLSSFNYAPYHTRIEQKTEKQVFYIHQRMLLNFNDYFKHHFNPATIKGSGKEAKMQLEMAAEALFQEVSYELNQELRAVSLRIEGFLNDSLIQLNQDLQRRLQEIRKSFDLSEPETQELQHPAFNFIVNLDSNETNKLLQSFKGTKKFFEQNEKELMKEAFKAAVDPVIKGQLEDAEREMNELYLPQWEGIVTALKQDKNNEISDYYDGLNYNLEHPLDIEGLRNKKEQLNKLH</sequence>
<dbReference type="GO" id="GO:0016020">
    <property type="term" value="C:membrane"/>
    <property type="evidence" value="ECO:0007669"/>
    <property type="project" value="UniProtKB-SubCell"/>
</dbReference>
<protein>
    <submittedName>
        <fullName evidence="8">Dynamin family protein</fullName>
    </submittedName>
</protein>
<keyword evidence="5" id="KW-0472">Membrane</keyword>
<dbReference type="InterPro" id="IPR027417">
    <property type="entry name" value="P-loop_NTPase"/>
</dbReference>
<reference evidence="8 9" key="1">
    <citation type="submission" date="2016-10" db="EMBL/GenBank/DDBJ databases">
        <authorList>
            <person name="de Groot N.N."/>
        </authorList>
    </citation>
    <scope>NUCLEOTIDE SEQUENCE [LARGE SCALE GENOMIC DNA]</scope>
    <source>
        <strain evidence="8 9">CCM7597</strain>
    </source>
</reference>
<dbReference type="Gene3D" id="3.40.50.300">
    <property type="entry name" value="P-loop containing nucleotide triphosphate hydrolases"/>
    <property type="match status" value="2"/>
</dbReference>
<dbReference type="EMBL" id="FNQR01000006">
    <property type="protein sequence ID" value="SEA64648.1"/>
    <property type="molecule type" value="Genomic_DNA"/>
</dbReference>
<dbReference type="Proteomes" id="UP000198584">
    <property type="component" value="Unassembled WGS sequence"/>
</dbReference>
<evidence type="ECO:0000256" key="5">
    <source>
        <dbReference type="ARBA" id="ARBA00023136"/>
    </source>
</evidence>
<dbReference type="CDD" id="cd09912">
    <property type="entry name" value="DLP_2"/>
    <property type="match status" value="2"/>
</dbReference>
<keyword evidence="9" id="KW-1185">Reference proteome</keyword>
<evidence type="ECO:0000313" key="8">
    <source>
        <dbReference type="EMBL" id="SEA64648.1"/>
    </source>
</evidence>
<evidence type="ECO:0000256" key="2">
    <source>
        <dbReference type="ARBA" id="ARBA00022741"/>
    </source>
</evidence>
<dbReference type="STRING" id="571932.SAMN05421743_106222"/>